<dbReference type="PROSITE" id="PS51257">
    <property type="entry name" value="PROKAR_LIPOPROTEIN"/>
    <property type="match status" value="1"/>
</dbReference>
<evidence type="ECO:0000313" key="1">
    <source>
        <dbReference type="EMBL" id="KUK78219.1"/>
    </source>
</evidence>
<evidence type="ECO:0008006" key="3">
    <source>
        <dbReference type="Google" id="ProtNLM"/>
    </source>
</evidence>
<comment type="caution">
    <text evidence="1">The sequence shown here is derived from an EMBL/GenBank/DDBJ whole genome shotgun (WGS) entry which is preliminary data.</text>
</comment>
<reference evidence="2" key="1">
    <citation type="journal article" date="2015" name="MBio">
        <title>Genome-Resolved Metagenomic Analysis Reveals Roles for Candidate Phyla and Other Microbial Community Members in Biogeochemical Transformations in Oil Reservoirs.</title>
        <authorList>
            <person name="Hu P."/>
            <person name="Tom L."/>
            <person name="Singh A."/>
            <person name="Thomas B.C."/>
            <person name="Baker B.J."/>
            <person name="Piceno Y.M."/>
            <person name="Andersen G.L."/>
            <person name="Banfield J.F."/>
        </authorList>
    </citation>
    <scope>NUCLEOTIDE SEQUENCE [LARGE SCALE GENOMIC DNA]</scope>
</reference>
<name>A0A117M0Z9_9BACT</name>
<dbReference type="Proteomes" id="UP000053860">
    <property type="component" value="Unassembled WGS sequence"/>
</dbReference>
<sequence>MRNSLQLLSVWLLLLFLFSCGNRGSGARAYLEEAGRAYESGNYELAKLKIDSIKILFPEAFDEINAGFDLMQEIRMAENLRNISYCDSMLHEHYAVLNEMLLHFDYVRDSRYQEFGEYYPKVYPHRSSLNRNGLRSGVRENGELFIESVLSGNAIQHHQIRVTAADGSFAETGIVTADGLNYRFSTLDRSYEIVRFSGRDENGVAAYIHTYSDRPLTVHFIGKRTISVPLTDAAKKGISQSFELSTLLLDIERLKFEKERSEVLIRYLESRSDTQQQNKR</sequence>
<proteinExistence type="predicted"/>
<accession>A0A117M0Z9</accession>
<protein>
    <recommendedName>
        <fullName evidence="3">Lipoprotein</fullName>
    </recommendedName>
</protein>
<dbReference type="EMBL" id="LGGN01000058">
    <property type="protein sequence ID" value="KUK78219.1"/>
    <property type="molecule type" value="Genomic_DNA"/>
</dbReference>
<evidence type="ECO:0000313" key="2">
    <source>
        <dbReference type="Proteomes" id="UP000053860"/>
    </source>
</evidence>
<organism evidence="1 2">
    <name type="scientific">Proteiniphilum acetatigenes</name>
    <dbReference type="NCBI Taxonomy" id="294710"/>
    <lineage>
        <taxon>Bacteria</taxon>
        <taxon>Pseudomonadati</taxon>
        <taxon>Bacteroidota</taxon>
        <taxon>Bacteroidia</taxon>
        <taxon>Bacteroidales</taxon>
        <taxon>Dysgonomonadaceae</taxon>
        <taxon>Proteiniphilum</taxon>
    </lineage>
</organism>
<gene>
    <name evidence="1" type="ORF">XD92_0454</name>
</gene>
<dbReference type="AlphaFoldDB" id="A0A117M0Z9"/>